<dbReference type="InterPro" id="IPR000639">
    <property type="entry name" value="Epox_hydrolase-like"/>
</dbReference>
<dbReference type="GO" id="GO:0016787">
    <property type="term" value="F:hydrolase activity"/>
    <property type="evidence" value="ECO:0007669"/>
    <property type="project" value="UniProtKB-KW"/>
</dbReference>
<organism evidence="2 3">
    <name type="scientific">Prochlorococcus marinus (strain SARG / CCMP1375 / SS120)</name>
    <dbReference type="NCBI Taxonomy" id="167539"/>
    <lineage>
        <taxon>Bacteria</taxon>
        <taxon>Bacillati</taxon>
        <taxon>Cyanobacteriota</taxon>
        <taxon>Cyanophyceae</taxon>
        <taxon>Synechococcales</taxon>
        <taxon>Prochlorococcaceae</taxon>
        <taxon>Prochlorococcus</taxon>
    </lineage>
</organism>
<dbReference type="Gene3D" id="3.40.50.1820">
    <property type="entry name" value="alpha/beta hydrolase"/>
    <property type="match status" value="1"/>
</dbReference>
<dbReference type="EMBL" id="AE017126">
    <property type="protein sequence ID" value="AAQ00295.1"/>
    <property type="molecule type" value="Genomic_DNA"/>
</dbReference>
<keyword evidence="2" id="KW-0378">Hydrolase</keyword>
<dbReference type="ESTHER" id="proma-q7vb48">
    <property type="family name" value="AlphaBeta_hydrolase"/>
</dbReference>
<keyword evidence="3" id="KW-1185">Reference proteome</keyword>
<evidence type="ECO:0000313" key="2">
    <source>
        <dbReference type="EMBL" id="AAQ00295.1"/>
    </source>
</evidence>
<dbReference type="InterPro" id="IPR000073">
    <property type="entry name" value="AB_hydrolase_1"/>
</dbReference>
<dbReference type="SUPFAM" id="SSF53474">
    <property type="entry name" value="alpha/beta-Hydrolases"/>
    <property type="match status" value="1"/>
</dbReference>
<protein>
    <submittedName>
        <fullName evidence="2">Alpha/beta superfamily hydrolase</fullName>
    </submittedName>
</protein>
<dbReference type="PRINTS" id="PR00111">
    <property type="entry name" value="ABHYDROLASE"/>
</dbReference>
<dbReference type="PANTHER" id="PTHR46438:SF2">
    <property type="entry name" value="ALPHA_BETA-HYDROLASES SUPERFAMILY PROTEIN"/>
    <property type="match status" value="1"/>
</dbReference>
<accession>Q7VB48</accession>
<evidence type="ECO:0000259" key="1">
    <source>
        <dbReference type="Pfam" id="PF00561"/>
    </source>
</evidence>
<feature type="domain" description="AB hydrolase-1" evidence="1">
    <location>
        <begin position="37"/>
        <end position="144"/>
    </location>
</feature>
<dbReference type="InterPro" id="IPR029058">
    <property type="entry name" value="AB_hydrolase_fold"/>
</dbReference>
<gene>
    <name evidence="2" type="primary">mhpC</name>
    <name evidence="2" type="ordered locus">Pro_1250</name>
</gene>
<dbReference type="PATRIC" id="fig|167539.5.peg.1312"/>
<evidence type="ECO:0000313" key="3">
    <source>
        <dbReference type="Proteomes" id="UP000001420"/>
    </source>
</evidence>
<dbReference type="eggNOG" id="COG2267">
    <property type="taxonomic scope" value="Bacteria"/>
</dbReference>
<dbReference type="Proteomes" id="UP000001420">
    <property type="component" value="Chromosome"/>
</dbReference>
<sequence length="324" mass="36744">MNPNVSSNNNPNWGKEYLWKWKNFSCHWRVLGKQNKKPLILLHGFGASSAHWRNNAQPLAQNGFKVYGLDLIGFGKSEQPGPEKIKKLDNRFWSRQVAAFLHEVVNTENNGKAILIGNSLGGLVAVTTAAFYPELVEAVIAAPLPDPALMNQQSKSLNPRWVLKVKNFLVQAFFKLFPLELLITLIIKTRLINIALQAAYVRSIKKDSDLKRIVIEPTQRKSAAVALRAMCIGMATREELITAPFLLNRINSNTNYPPVLLAWGRQDKFIPLLVGKRLVYKYPWLELIIIENTGHCPHDESPSDFNQYVLDWLRNNSGDHIQQT</sequence>
<dbReference type="EnsemblBacteria" id="AAQ00295">
    <property type="protein sequence ID" value="AAQ00295"/>
    <property type="gene ID" value="Pro_1250"/>
</dbReference>
<reference evidence="2 3" key="1">
    <citation type="journal article" date="2003" name="Proc. Natl. Acad. Sci. U.S.A.">
        <title>Genome sequence of the cyanobacterium Prochlorococcus marinus SS120, a nearly minimal oxyphototrophic genome.</title>
        <authorList>
            <person name="Dufresne A."/>
            <person name="Salanoubat M."/>
            <person name="Partensky F."/>
            <person name="Artiguenave F."/>
            <person name="Axmann I.M."/>
            <person name="Barbe V."/>
            <person name="Duprat S."/>
            <person name="Galperin M.Y."/>
            <person name="Koonin E.V."/>
            <person name="Le Gall F."/>
            <person name="Makarova K.S."/>
            <person name="Ostrowski M."/>
            <person name="Oztas S."/>
            <person name="Robert C."/>
            <person name="Rogozin I.B."/>
            <person name="Scanlan D.J."/>
            <person name="Tandeau de Marsac N."/>
            <person name="Weissenbach J."/>
            <person name="Wincker P."/>
            <person name="Wolf Y.I."/>
            <person name="Hess W.R."/>
        </authorList>
    </citation>
    <scope>NUCLEOTIDE SEQUENCE [LARGE SCALE GENOMIC DNA]</scope>
    <source>
        <strain evidence="3">SARG / CCMP1375 / SS120</strain>
    </source>
</reference>
<dbReference type="PRINTS" id="PR00412">
    <property type="entry name" value="EPOXHYDRLASE"/>
</dbReference>
<dbReference type="RefSeq" id="WP_011125402.1">
    <property type="nucleotide sequence ID" value="NC_005042.1"/>
</dbReference>
<dbReference type="STRING" id="167539.Pro_1250"/>
<dbReference type="AlphaFoldDB" id="Q7VB48"/>
<dbReference type="OrthoDB" id="9808398at2"/>
<proteinExistence type="predicted"/>
<name>Q7VB48_PROMA</name>
<dbReference type="HOGENOM" id="CLU_020336_13_4_3"/>
<dbReference type="PANTHER" id="PTHR46438">
    <property type="entry name" value="ALPHA/BETA-HYDROLASES SUPERFAMILY PROTEIN"/>
    <property type="match status" value="1"/>
</dbReference>
<dbReference type="Pfam" id="PF00561">
    <property type="entry name" value="Abhydrolase_1"/>
    <property type="match status" value="1"/>
</dbReference>
<dbReference type="KEGG" id="pma:Pro_1250"/>